<evidence type="ECO:0000259" key="1">
    <source>
        <dbReference type="PROSITE" id="PS51459"/>
    </source>
</evidence>
<evidence type="ECO:0000313" key="2">
    <source>
        <dbReference type="EMBL" id="SLN69548.1"/>
    </source>
</evidence>
<dbReference type="Pfam" id="PF02661">
    <property type="entry name" value="Fic"/>
    <property type="match status" value="1"/>
</dbReference>
<dbReference type="PANTHER" id="PTHR39426">
    <property type="entry name" value="HOMOLOGY TO DEATH-ON-CURING PROTEIN OF PHAGE P1"/>
    <property type="match status" value="1"/>
</dbReference>
<dbReference type="InterPro" id="IPR036597">
    <property type="entry name" value="Fido-like_dom_sf"/>
</dbReference>
<sequence length="132" mass="14407">MTGPVWVPLRAIVTVHDRQISRHGGGSGLRDMALLEMGCARALNLANYNEQSTLYEIAAAYAFGIAKAHAFVDGNKRTAFVTAVTFLRLNGLSFRPYPVEGVRMMEMLASSDASESQFATWLEQGSRPLGEV</sequence>
<dbReference type="NCBIfam" id="TIGR01550">
    <property type="entry name" value="DOC_P1"/>
    <property type="match status" value="1"/>
</dbReference>
<dbReference type="RefSeq" id="WP_085807422.1">
    <property type="nucleotide sequence ID" value="NZ_FWFX01000016.1"/>
</dbReference>
<dbReference type="EMBL" id="FWFX01000016">
    <property type="protein sequence ID" value="SLN69548.1"/>
    <property type="molecule type" value="Genomic_DNA"/>
</dbReference>
<dbReference type="AlphaFoldDB" id="A0A1X7A3H2"/>
<dbReference type="InterPro" id="IPR053737">
    <property type="entry name" value="Type_II_TA_Toxin"/>
</dbReference>
<dbReference type="Gene3D" id="1.20.120.1870">
    <property type="entry name" value="Fic/DOC protein, Fido domain"/>
    <property type="match status" value="1"/>
</dbReference>
<gene>
    <name evidence="2" type="primary">doc</name>
    <name evidence="2" type="ORF">ROA7450_03755</name>
</gene>
<accession>A0A1X7A3H2</accession>
<dbReference type="OrthoDB" id="9802752at2"/>
<dbReference type="GO" id="GO:0016301">
    <property type="term" value="F:kinase activity"/>
    <property type="evidence" value="ECO:0007669"/>
    <property type="project" value="InterPro"/>
</dbReference>
<reference evidence="2 3" key="1">
    <citation type="submission" date="2017-03" db="EMBL/GenBank/DDBJ databases">
        <authorList>
            <person name="Afonso C.L."/>
            <person name="Miller P.J."/>
            <person name="Scott M.A."/>
            <person name="Spackman E."/>
            <person name="Goraichik I."/>
            <person name="Dimitrov K.M."/>
            <person name="Suarez D.L."/>
            <person name="Swayne D.E."/>
        </authorList>
    </citation>
    <scope>NUCLEOTIDE SEQUENCE [LARGE SCALE GENOMIC DNA]</scope>
    <source>
        <strain evidence="2 3">CECT 7450</strain>
    </source>
</reference>
<organism evidence="2 3">
    <name type="scientific">Roseovarius albus</name>
    <dbReference type="NCBI Taxonomy" id="1247867"/>
    <lineage>
        <taxon>Bacteria</taxon>
        <taxon>Pseudomonadati</taxon>
        <taxon>Pseudomonadota</taxon>
        <taxon>Alphaproteobacteria</taxon>
        <taxon>Rhodobacterales</taxon>
        <taxon>Roseobacteraceae</taxon>
        <taxon>Roseovarius</taxon>
    </lineage>
</organism>
<keyword evidence="3" id="KW-1185">Reference proteome</keyword>
<dbReference type="InterPro" id="IPR003812">
    <property type="entry name" value="Fido"/>
</dbReference>
<feature type="domain" description="Fido" evidence="1">
    <location>
        <begin position="7"/>
        <end position="124"/>
    </location>
</feature>
<protein>
    <submittedName>
        <fullName evidence="2">Toxin Doc</fullName>
    </submittedName>
</protein>
<dbReference type="PROSITE" id="PS51459">
    <property type="entry name" value="FIDO"/>
    <property type="match status" value="1"/>
</dbReference>
<dbReference type="PIRSF" id="PIRSF018297">
    <property type="entry name" value="Doc"/>
    <property type="match status" value="1"/>
</dbReference>
<evidence type="ECO:0000313" key="3">
    <source>
        <dbReference type="Proteomes" id="UP000193061"/>
    </source>
</evidence>
<dbReference type="InterPro" id="IPR006440">
    <property type="entry name" value="Doc"/>
</dbReference>
<name>A0A1X7A3H2_9RHOB</name>
<proteinExistence type="predicted"/>
<dbReference type="PANTHER" id="PTHR39426:SF1">
    <property type="entry name" value="HOMOLOGY TO DEATH-ON-CURING PROTEIN OF PHAGE P1"/>
    <property type="match status" value="1"/>
</dbReference>
<dbReference type="SUPFAM" id="SSF140931">
    <property type="entry name" value="Fic-like"/>
    <property type="match status" value="1"/>
</dbReference>
<dbReference type="Proteomes" id="UP000193061">
    <property type="component" value="Unassembled WGS sequence"/>
</dbReference>